<proteinExistence type="predicted"/>
<reference evidence="2" key="1">
    <citation type="submission" date="2020-10" db="EMBL/GenBank/DDBJ databases">
        <authorList>
            <person name="Hahn C.J."/>
            <person name="Laso-Perez R."/>
            <person name="Vulcano F."/>
            <person name="Vaziourakis K.-M."/>
            <person name="Stokke R."/>
            <person name="Steen I.H."/>
            <person name="Teske A."/>
            <person name="Boetius A."/>
            <person name="Liebeke M."/>
            <person name="Amann R."/>
            <person name="Knittel K."/>
        </authorList>
    </citation>
    <scope>NUCLEOTIDE SEQUENCE</scope>
    <source>
        <strain evidence="2">Gfbio:e3339647-f889-4370-9287-4fb5cb688e4c:AG392M11_GoMArc1</strain>
    </source>
</reference>
<feature type="region of interest" description="Disordered" evidence="1">
    <location>
        <begin position="66"/>
        <end position="85"/>
    </location>
</feature>
<protein>
    <submittedName>
        <fullName evidence="2">Uncharacterized protein</fullName>
    </submittedName>
</protein>
<evidence type="ECO:0000256" key="1">
    <source>
        <dbReference type="SAM" id="MobiDB-lite"/>
    </source>
</evidence>
<feature type="compositionally biased region" description="Polar residues" evidence="1">
    <location>
        <begin position="66"/>
        <end position="77"/>
    </location>
</feature>
<name>A0A811T9E7_9EURY</name>
<comment type="caution">
    <text evidence="2">The sequence shown here is derived from an EMBL/GenBank/DDBJ whole genome shotgun (WGS) entry which is preliminary data.</text>
</comment>
<dbReference type="AlphaFoldDB" id="A0A811T9E7"/>
<gene>
    <name evidence="2" type="ORF">DIAAKJNI_00277</name>
</gene>
<sequence length="191" mass="21052">MIESPACGRSAASQRRISLSETSSGTSWSWRRRYTGGSLVSSSRYHSRRSRLTFSAVRSPVSRTISKNSCGMSSGTGIQPDRSPINETKNLHRLISSRQTEIAPHCSISFSVNPSAGQPDELNPILYATAAQLRECEPVDVVPFHMQIAECRRDEDAGGCYSCGFCWVMQRLILPPANAGNAPHLMHRLQQ</sequence>
<dbReference type="Proteomes" id="UP000639006">
    <property type="component" value="Unassembled WGS sequence"/>
</dbReference>
<evidence type="ECO:0000313" key="2">
    <source>
        <dbReference type="EMBL" id="CAD6492340.1"/>
    </source>
</evidence>
<organism evidence="2 3">
    <name type="scientific">Candidatus Argoarchaeum ethanivorans</name>
    <dbReference type="NCBI Taxonomy" id="2608793"/>
    <lineage>
        <taxon>Archaea</taxon>
        <taxon>Methanobacteriati</taxon>
        <taxon>Methanobacteriota</taxon>
        <taxon>Stenosarchaea group</taxon>
        <taxon>Methanomicrobia</taxon>
        <taxon>Methanosarcinales</taxon>
        <taxon>Methanosarcinales incertae sedis</taxon>
        <taxon>GOM Arc I cluster</taxon>
        <taxon>Candidatus Argoarchaeum</taxon>
    </lineage>
</organism>
<accession>A0A811T9E7</accession>
<evidence type="ECO:0000313" key="3">
    <source>
        <dbReference type="Proteomes" id="UP000639006"/>
    </source>
</evidence>
<dbReference type="EMBL" id="CAJHIQ010000011">
    <property type="protein sequence ID" value="CAD6492340.1"/>
    <property type="molecule type" value="Genomic_DNA"/>
</dbReference>